<name>A0A246K485_9SPHN</name>
<dbReference type="SUPFAM" id="SSF52096">
    <property type="entry name" value="ClpP/crotonase"/>
    <property type="match status" value="1"/>
</dbReference>
<proteinExistence type="inferred from homology"/>
<dbReference type="PANTHER" id="PTHR42964:SF1">
    <property type="entry name" value="POLYKETIDE BIOSYNTHESIS ENOYL-COA HYDRATASE PKSH-RELATED"/>
    <property type="match status" value="1"/>
</dbReference>
<dbReference type="EMBL" id="NISJ01000002">
    <property type="protein sequence ID" value="OWR00367.1"/>
    <property type="molecule type" value="Genomic_DNA"/>
</dbReference>
<dbReference type="OrthoDB" id="9795727at2"/>
<dbReference type="Proteomes" id="UP000197097">
    <property type="component" value="Unassembled WGS sequence"/>
</dbReference>
<comment type="similarity">
    <text evidence="1">Belongs to the enoyl-CoA hydratase/isomerase family.</text>
</comment>
<dbReference type="PANTHER" id="PTHR42964">
    <property type="entry name" value="ENOYL-COA HYDRATASE"/>
    <property type="match status" value="1"/>
</dbReference>
<dbReference type="Gene3D" id="1.10.12.10">
    <property type="entry name" value="Lyase 2-enoyl-coa Hydratase, Chain A, domain 2"/>
    <property type="match status" value="1"/>
</dbReference>
<dbReference type="Gene3D" id="3.90.226.10">
    <property type="entry name" value="2-enoyl-CoA Hydratase, Chain A, domain 1"/>
    <property type="match status" value="1"/>
</dbReference>
<dbReference type="Pfam" id="PF00378">
    <property type="entry name" value="ECH_1"/>
    <property type="match status" value="1"/>
</dbReference>
<dbReference type="RefSeq" id="WP_088471860.1">
    <property type="nucleotide sequence ID" value="NZ_NISJ01000002.1"/>
</dbReference>
<dbReference type="AlphaFoldDB" id="A0A246K485"/>
<evidence type="ECO:0000313" key="2">
    <source>
        <dbReference type="EMBL" id="OWR00367.1"/>
    </source>
</evidence>
<accession>A0A246K485</accession>
<evidence type="ECO:0000256" key="1">
    <source>
        <dbReference type="ARBA" id="ARBA00005254"/>
    </source>
</evidence>
<protein>
    <submittedName>
        <fullName evidence="2">Enoyl-CoA hydratase</fullName>
    </submittedName>
</protein>
<dbReference type="InterPro" id="IPR001753">
    <property type="entry name" value="Enoyl-CoA_hydra/iso"/>
</dbReference>
<comment type="caution">
    <text evidence="2">The sequence shown here is derived from an EMBL/GenBank/DDBJ whole genome shotgun (WGS) entry which is preliminary data.</text>
</comment>
<dbReference type="CDD" id="cd06558">
    <property type="entry name" value="crotonase-like"/>
    <property type="match status" value="1"/>
</dbReference>
<dbReference type="InterPro" id="IPR029045">
    <property type="entry name" value="ClpP/crotonase-like_dom_sf"/>
</dbReference>
<reference evidence="2 3" key="1">
    <citation type="journal article" date="2002" name="Int. J. Syst. Evol. Microbiol.">
        <title>Sphingopyxis witflariensis sp. nov., isolated from activated sludge.</title>
        <authorList>
            <person name="Kampfer P."/>
            <person name="Witzenberger R."/>
            <person name="Denner E.B."/>
            <person name="Busse H.J."/>
            <person name="Neef A."/>
        </authorList>
    </citation>
    <scope>NUCLEOTIDE SEQUENCE [LARGE SCALE GENOMIC DNA]</scope>
    <source>
        <strain evidence="2 3">DSM 14551</strain>
    </source>
</reference>
<dbReference type="GO" id="GO:0003824">
    <property type="term" value="F:catalytic activity"/>
    <property type="evidence" value="ECO:0007669"/>
    <property type="project" value="UniProtKB-ARBA"/>
</dbReference>
<keyword evidence="3" id="KW-1185">Reference proteome</keyword>
<dbReference type="InterPro" id="IPR014748">
    <property type="entry name" value="Enoyl-CoA_hydra_C"/>
</dbReference>
<organism evidence="2 3">
    <name type="scientific">Sphingopyxis witflariensis</name>
    <dbReference type="NCBI Taxonomy" id="173675"/>
    <lineage>
        <taxon>Bacteria</taxon>
        <taxon>Pseudomonadati</taxon>
        <taxon>Pseudomonadota</taxon>
        <taxon>Alphaproteobacteria</taxon>
        <taxon>Sphingomonadales</taxon>
        <taxon>Sphingomonadaceae</taxon>
        <taxon>Sphingopyxis</taxon>
    </lineage>
</organism>
<evidence type="ECO:0000313" key="3">
    <source>
        <dbReference type="Proteomes" id="UP000197097"/>
    </source>
</evidence>
<dbReference type="InterPro" id="IPR051683">
    <property type="entry name" value="Enoyl-CoA_Hydratase/Isomerase"/>
</dbReference>
<sequence>MIDTPQMSVLKLEQRGGALFATIDDPATRNAISDPLLADFDLLFSRYRGAPAVRALVLQGNSRIFCAGADLSGKSLGGSSDDPHAEMVELSIRGARVFGGLHAFPKPVIAVVEGAAMGGGMGLAACADIVLASPGASFALSEARLGLVAAQIAPFVVARLGPAITRRLALTGSRFDAAQAARFGFVDELLADRAAIDARLDVILTEIRACAPGALTATKALLNGLPDFDAAAFSRLAAEVFAEAVLGEGAEGIAAFKEKRPPAWATT</sequence>
<gene>
    <name evidence="2" type="ORF">CDQ91_06365</name>
</gene>